<evidence type="ECO:0000313" key="2">
    <source>
        <dbReference type="Proteomes" id="UP000007755"/>
    </source>
</evidence>
<dbReference type="Proteomes" id="UP000007755">
    <property type="component" value="Unassembled WGS sequence"/>
</dbReference>
<dbReference type="EMBL" id="GL888275">
    <property type="protein sequence ID" value="EGI63459.1"/>
    <property type="molecule type" value="Genomic_DNA"/>
</dbReference>
<dbReference type="PANTHER" id="PTHR46060">
    <property type="entry name" value="MARINER MOS1 TRANSPOSASE-LIKE PROTEIN"/>
    <property type="match status" value="1"/>
</dbReference>
<reference evidence="1" key="1">
    <citation type="submission" date="2011-02" db="EMBL/GenBank/DDBJ databases">
        <title>The genome of the leaf-cutting ant Acromyrmex echinatior suggests key adaptations to social evolution and fungus farming.</title>
        <authorList>
            <person name="Nygaard S."/>
            <person name="Zhang G."/>
        </authorList>
    </citation>
    <scope>NUCLEOTIDE SEQUENCE</scope>
</reference>
<dbReference type="InterPro" id="IPR052709">
    <property type="entry name" value="Transposase-MT_Hybrid"/>
</dbReference>
<proteinExistence type="predicted"/>
<name>F4WQU6_ACREC</name>
<dbReference type="GO" id="GO:0003676">
    <property type="term" value="F:nucleic acid binding"/>
    <property type="evidence" value="ECO:0007669"/>
    <property type="project" value="InterPro"/>
</dbReference>
<dbReference type="InterPro" id="IPR036397">
    <property type="entry name" value="RNaseH_sf"/>
</dbReference>
<protein>
    <submittedName>
        <fullName evidence="1">Mariner Mos1 transposase</fullName>
    </submittedName>
</protein>
<evidence type="ECO:0000313" key="1">
    <source>
        <dbReference type="EMBL" id="EGI63459.1"/>
    </source>
</evidence>
<dbReference type="PANTHER" id="PTHR46060:SF1">
    <property type="entry name" value="MARINER MOS1 TRANSPOSASE-LIKE PROTEIN"/>
    <property type="match status" value="1"/>
</dbReference>
<dbReference type="Gene3D" id="3.30.420.10">
    <property type="entry name" value="Ribonuclease H-like superfamily/Ribonuclease H"/>
    <property type="match status" value="1"/>
</dbReference>
<organism evidence="2">
    <name type="scientific">Acromyrmex echinatior</name>
    <name type="common">Panamanian leafcutter ant</name>
    <name type="synonym">Acromyrmex octospinosus echinatior</name>
    <dbReference type="NCBI Taxonomy" id="103372"/>
    <lineage>
        <taxon>Eukaryota</taxon>
        <taxon>Metazoa</taxon>
        <taxon>Ecdysozoa</taxon>
        <taxon>Arthropoda</taxon>
        <taxon>Hexapoda</taxon>
        <taxon>Insecta</taxon>
        <taxon>Pterygota</taxon>
        <taxon>Neoptera</taxon>
        <taxon>Endopterygota</taxon>
        <taxon>Hymenoptera</taxon>
        <taxon>Apocrita</taxon>
        <taxon>Aculeata</taxon>
        <taxon>Formicoidea</taxon>
        <taxon>Formicidae</taxon>
        <taxon>Myrmicinae</taxon>
        <taxon>Acromyrmex</taxon>
    </lineage>
</organism>
<sequence length="106" mass="12498">MQKRLSIASNRRKVILFHDNARPHVAIIVKQILMDLEWEVLPHPANSPGLAPSDYHLFRSMQYALEDTHFHNYSEVENWVAEWIDSKTDHSFVMEFNFCLKSDKKS</sequence>
<gene>
    <name evidence="1" type="ORF">G5I_08187</name>
</gene>
<keyword evidence="2" id="KW-1185">Reference proteome</keyword>
<dbReference type="InParanoid" id="F4WQU6"/>
<dbReference type="AlphaFoldDB" id="F4WQU6"/>
<accession>F4WQU6</accession>